<accession>A0A6J4LRY9</accession>
<organism evidence="1">
    <name type="scientific">uncultured Microcoleus sp</name>
    <dbReference type="NCBI Taxonomy" id="259945"/>
    <lineage>
        <taxon>Bacteria</taxon>
        <taxon>Bacillati</taxon>
        <taxon>Cyanobacteriota</taxon>
        <taxon>Cyanophyceae</taxon>
        <taxon>Oscillatoriophycideae</taxon>
        <taxon>Oscillatoriales</taxon>
        <taxon>Microcoleaceae</taxon>
        <taxon>Microcoleus</taxon>
        <taxon>environmental samples</taxon>
    </lineage>
</organism>
<name>A0A6J4LRY9_9CYAN</name>
<dbReference type="EMBL" id="CADCTZ010000403">
    <property type="protein sequence ID" value="CAA9340527.1"/>
    <property type="molecule type" value="Genomic_DNA"/>
</dbReference>
<protein>
    <submittedName>
        <fullName evidence="1">Uncharacterized protein</fullName>
    </submittedName>
</protein>
<sequence>MSAMVIDYFTAFTPSEAQKKLPDFPKSAQNFRVLGWTL</sequence>
<evidence type="ECO:0000313" key="1">
    <source>
        <dbReference type="EMBL" id="CAA9340527.1"/>
    </source>
</evidence>
<dbReference type="AlphaFoldDB" id="A0A6J4LRY9"/>
<reference evidence="1" key="1">
    <citation type="submission" date="2020-02" db="EMBL/GenBank/DDBJ databases">
        <authorList>
            <person name="Meier V. D."/>
        </authorList>
    </citation>
    <scope>NUCLEOTIDE SEQUENCE</scope>
    <source>
        <strain evidence="1">AVDCRST_MAG84</strain>
    </source>
</reference>
<proteinExistence type="predicted"/>
<gene>
    <name evidence="1" type="ORF">AVDCRST_MAG84-2336</name>
</gene>